<dbReference type="EMBL" id="BOOA01000007">
    <property type="protein sequence ID" value="GIH22986.1"/>
    <property type="molecule type" value="Genomic_DNA"/>
</dbReference>
<organism evidence="1 2">
    <name type="scientific">Acrocarpospora phusangensis</name>
    <dbReference type="NCBI Taxonomy" id="1070424"/>
    <lineage>
        <taxon>Bacteria</taxon>
        <taxon>Bacillati</taxon>
        <taxon>Actinomycetota</taxon>
        <taxon>Actinomycetes</taxon>
        <taxon>Streptosporangiales</taxon>
        <taxon>Streptosporangiaceae</taxon>
        <taxon>Acrocarpospora</taxon>
    </lineage>
</organism>
<gene>
    <name evidence="1" type="ORF">Aph01nite_12960</name>
</gene>
<protein>
    <submittedName>
        <fullName evidence="1">Uncharacterized protein</fullName>
    </submittedName>
</protein>
<dbReference type="AlphaFoldDB" id="A0A919Q7I2"/>
<name>A0A919Q7I2_9ACTN</name>
<dbReference type="Proteomes" id="UP000640052">
    <property type="component" value="Unassembled WGS sequence"/>
</dbReference>
<evidence type="ECO:0000313" key="1">
    <source>
        <dbReference type="EMBL" id="GIH22986.1"/>
    </source>
</evidence>
<proteinExistence type="predicted"/>
<sequence>MSRSAHDEPPELGSLRDEFGERYRFEYDGRFHAITHGPAYGLPSAYVDDFATGLAEQLRNKAREACST</sequence>
<dbReference type="RefSeq" id="WP_204039806.1">
    <property type="nucleotide sequence ID" value="NZ_BOOA01000007.1"/>
</dbReference>
<keyword evidence="2" id="KW-1185">Reference proteome</keyword>
<comment type="caution">
    <text evidence="1">The sequence shown here is derived from an EMBL/GenBank/DDBJ whole genome shotgun (WGS) entry which is preliminary data.</text>
</comment>
<accession>A0A919Q7I2</accession>
<reference evidence="1" key="1">
    <citation type="submission" date="2021-01" db="EMBL/GenBank/DDBJ databases">
        <title>Whole genome shotgun sequence of Acrocarpospora phusangensis NBRC 108782.</title>
        <authorList>
            <person name="Komaki H."/>
            <person name="Tamura T."/>
        </authorList>
    </citation>
    <scope>NUCLEOTIDE SEQUENCE</scope>
    <source>
        <strain evidence="1">NBRC 108782</strain>
    </source>
</reference>
<evidence type="ECO:0000313" key="2">
    <source>
        <dbReference type="Proteomes" id="UP000640052"/>
    </source>
</evidence>